<evidence type="ECO:0000259" key="4">
    <source>
        <dbReference type="SMART" id="SM00822"/>
    </source>
</evidence>
<dbReference type="Pfam" id="PF00106">
    <property type="entry name" value="adh_short"/>
    <property type="match status" value="1"/>
</dbReference>
<protein>
    <submittedName>
        <fullName evidence="5">SDR family NAD(P)-dependent oxidoreductase</fullName>
    </submittedName>
</protein>
<dbReference type="RefSeq" id="WP_165099564.1">
    <property type="nucleotide sequence ID" value="NZ_CP049056.1"/>
</dbReference>
<dbReference type="EMBL" id="CP049056">
    <property type="protein sequence ID" value="QIE56387.1"/>
    <property type="molecule type" value="Genomic_DNA"/>
</dbReference>
<dbReference type="PRINTS" id="PR00080">
    <property type="entry name" value="SDRFAMILY"/>
</dbReference>
<dbReference type="InterPro" id="IPR020904">
    <property type="entry name" value="Sc_DH/Rdtase_CS"/>
</dbReference>
<dbReference type="Proteomes" id="UP000503336">
    <property type="component" value="Chromosome"/>
</dbReference>
<dbReference type="SMART" id="SM00822">
    <property type="entry name" value="PKS_KR"/>
    <property type="match status" value="1"/>
</dbReference>
<dbReference type="PANTHER" id="PTHR45024:SF2">
    <property type="entry name" value="SCP2 DOMAIN-CONTAINING PROTEIN"/>
    <property type="match status" value="1"/>
</dbReference>
<accession>A0A7L5C0U4</accession>
<dbReference type="KEGG" id="hdh:G5B40_13510"/>
<dbReference type="GO" id="GO:0016491">
    <property type="term" value="F:oxidoreductase activity"/>
    <property type="evidence" value="ECO:0007669"/>
    <property type="project" value="UniProtKB-KW"/>
</dbReference>
<feature type="domain" description="Ketoreductase" evidence="4">
    <location>
        <begin position="8"/>
        <end position="196"/>
    </location>
</feature>
<keyword evidence="6" id="KW-1185">Reference proteome</keyword>
<name>A0A7L5C0U4_9RHOB</name>
<dbReference type="SUPFAM" id="SSF51735">
    <property type="entry name" value="NAD(P)-binding Rossmann-fold domains"/>
    <property type="match status" value="1"/>
</dbReference>
<dbReference type="PRINTS" id="PR00081">
    <property type="entry name" value="GDHRDH"/>
</dbReference>
<gene>
    <name evidence="5" type="ORF">G5B40_13510</name>
</gene>
<keyword evidence="2" id="KW-0560">Oxidoreductase</keyword>
<dbReference type="Gene3D" id="3.40.50.720">
    <property type="entry name" value="NAD(P)-binding Rossmann-like Domain"/>
    <property type="match status" value="1"/>
</dbReference>
<evidence type="ECO:0000256" key="2">
    <source>
        <dbReference type="ARBA" id="ARBA00023002"/>
    </source>
</evidence>
<dbReference type="AlphaFoldDB" id="A0A7L5C0U4"/>
<comment type="similarity">
    <text evidence="1 3">Belongs to the short-chain dehydrogenases/reductases (SDR) family.</text>
</comment>
<dbReference type="InterPro" id="IPR051687">
    <property type="entry name" value="Peroxisomal_Beta-Oxidation"/>
</dbReference>
<dbReference type="InterPro" id="IPR057326">
    <property type="entry name" value="KR_dom"/>
</dbReference>
<dbReference type="PROSITE" id="PS00061">
    <property type="entry name" value="ADH_SHORT"/>
    <property type="match status" value="1"/>
</dbReference>
<evidence type="ECO:0000313" key="5">
    <source>
        <dbReference type="EMBL" id="QIE56387.1"/>
    </source>
</evidence>
<dbReference type="InterPro" id="IPR002347">
    <property type="entry name" value="SDR_fam"/>
</dbReference>
<evidence type="ECO:0000256" key="1">
    <source>
        <dbReference type="ARBA" id="ARBA00006484"/>
    </source>
</evidence>
<sequence>MSISFKDQVVIVTGAGAGLGRSHALQFAARGAKVVVNDFGGARDGTGGSTSAADAVVAEIVAAGGEAIANDADVSDYDAVKMMADQAVAKWGRIDVLVANAGILRDKSFAKMEIADFIKVLNVHLMGSANCAHAVWPIMRAQEYGRIVFTTSSSGMYGNFGQANYGAAKTGMIGLMNVLQIEGEKYDIRVNTLSPTAVTRMTEELFSGAAKDLLTPESISPGVLFLASKEGPKRTILCAGGGCFARTWLHETEGVILTGDELSPEGVAAHFEEISSMDGAKALEGAFEQTRKYADKAVAAHGAKE</sequence>
<evidence type="ECO:0000256" key="3">
    <source>
        <dbReference type="RuleBase" id="RU000363"/>
    </source>
</evidence>
<proteinExistence type="inferred from homology"/>
<evidence type="ECO:0000313" key="6">
    <source>
        <dbReference type="Proteomes" id="UP000503336"/>
    </source>
</evidence>
<reference evidence="5 6" key="1">
    <citation type="submission" date="2020-02" db="EMBL/GenBank/DDBJ databases">
        <title>complete genome sequence of Rhodobacteraceae bacterium.</title>
        <authorList>
            <person name="Park J."/>
            <person name="Kim Y.-S."/>
            <person name="Kim K.-H."/>
        </authorList>
    </citation>
    <scope>NUCLEOTIDE SEQUENCE [LARGE SCALE GENOMIC DNA]</scope>
    <source>
        <strain evidence="5 6">RR4-56</strain>
    </source>
</reference>
<dbReference type="InterPro" id="IPR036291">
    <property type="entry name" value="NAD(P)-bd_dom_sf"/>
</dbReference>
<organism evidence="5 6">
    <name type="scientific">Pikeienuella piscinae</name>
    <dbReference type="NCBI Taxonomy" id="2748098"/>
    <lineage>
        <taxon>Bacteria</taxon>
        <taxon>Pseudomonadati</taxon>
        <taxon>Pseudomonadota</taxon>
        <taxon>Alphaproteobacteria</taxon>
        <taxon>Rhodobacterales</taxon>
        <taxon>Paracoccaceae</taxon>
        <taxon>Pikeienuella</taxon>
    </lineage>
</organism>
<dbReference type="PANTHER" id="PTHR45024">
    <property type="entry name" value="DEHYDROGENASES, SHORT CHAIN"/>
    <property type="match status" value="1"/>
</dbReference>